<dbReference type="EMBL" id="JANAVB010006397">
    <property type="protein sequence ID" value="KAJ6845069.1"/>
    <property type="molecule type" value="Genomic_DNA"/>
</dbReference>
<keyword evidence="2" id="KW-0418">Kinase</keyword>
<dbReference type="GO" id="GO:0016301">
    <property type="term" value="F:kinase activity"/>
    <property type="evidence" value="ECO:0007669"/>
    <property type="project" value="UniProtKB-KW"/>
</dbReference>
<keyword evidence="2" id="KW-0808">Transferase</keyword>
<reference evidence="2" key="2">
    <citation type="submission" date="2023-04" db="EMBL/GenBank/DDBJ databases">
        <authorList>
            <person name="Bruccoleri R.E."/>
            <person name="Oakeley E.J."/>
            <person name="Faust A.-M."/>
            <person name="Dessus-Babus S."/>
            <person name="Altorfer M."/>
            <person name="Burckhardt D."/>
            <person name="Oertli M."/>
            <person name="Naumann U."/>
            <person name="Petersen F."/>
            <person name="Wong J."/>
        </authorList>
    </citation>
    <scope>NUCLEOTIDE SEQUENCE</scope>
    <source>
        <strain evidence="2">GSM-AAB239-AS_SAM_17_03QT</strain>
        <tissue evidence="2">Leaf</tissue>
    </source>
</reference>
<evidence type="ECO:0000256" key="1">
    <source>
        <dbReference type="SAM" id="MobiDB-lite"/>
    </source>
</evidence>
<dbReference type="Proteomes" id="UP001140949">
    <property type="component" value="Unassembled WGS sequence"/>
</dbReference>
<proteinExistence type="predicted"/>
<comment type="caution">
    <text evidence="2">The sequence shown here is derived from an EMBL/GenBank/DDBJ whole genome shotgun (WGS) entry which is preliminary data.</text>
</comment>
<accession>A0AAX6HVG2</accession>
<feature type="region of interest" description="Disordered" evidence="1">
    <location>
        <begin position="1"/>
        <end position="46"/>
    </location>
</feature>
<organism evidence="2 3">
    <name type="scientific">Iris pallida</name>
    <name type="common">Sweet iris</name>
    <dbReference type="NCBI Taxonomy" id="29817"/>
    <lineage>
        <taxon>Eukaryota</taxon>
        <taxon>Viridiplantae</taxon>
        <taxon>Streptophyta</taxon>
        <taxon>Embryophyta</taxon>
        <taxon>Tracheophyta</taxon>
        <taxon>Spermatophyta</taxon>
        <taxon>Magnoliopsida</taxon>
        <taxon>Liliopsida</taxon>
        <taxon>Asparagales</taxon>
        <taxon>Iridaceae</taxon>
        <taxon>Iridoideae</taxon>
        <taxon>Irideae</taxon>
        <taxon>Iris</taxon>
    </lineage>
</organism>
<evidence type="ECO:0000313" key="2">
    <source>
        <dbReference type="EMBL" id="KAJ6845069.1"/>
    </source>
</evidence>
<name>A0AAX6HVG2_IRIPA</name>
<feature type="compositionally biased region" description="Polar residues" evidence="1">
    <location>
        <begin position="11"/>
        <end position="29"/>
    </location>
</feature>
<sequence>MNTPPPLMDSVSATVQETRPATASQSSSVRGVASAVPNPASRDLQLPLSVSPSSLRRRDSRSCLTQGRRRARAKPHTRWNRPCHYWRLSCVVVTPKSNLCHLDHRSTPGDTTRQDTLSLVIYFI</sequence>
<gene>
    <name evidence="2" type="ORF">M6B38_290265</name>
</gene>
<keyword evidence="2" id="KW-0675">Receptor</keyword>
<protein>
    <submittedName>
        <fullName evidence="2">Proline-rich receptor-like protein kinase PERK8</fullName>
    </submittedName>
</protein>
<keyword evidence="3" id="KW-1185">Reference proteome</keyword>
<dbReference type="AlphaFoldDB" id="A0AAX6HVG2"/>
<reference evidence="2" key="1">
    <citation type="journal article" date="2023" name="GigaByte">
        <title>Genome assembly of the bearded iris, Iris pallida Lam.</title>
        <authorList>
            <person name="Bruccoleri R.E."/>
            <person name="Oakeley E.J."/>
            <person name="Faust A.M.E."/>
            <person name="Altorfer M."/>
            <person name="Dessus-Babus S."/>
            <person name="Burckhardt D."/>
            <person name="Oertli M."/>
            <person name="Naumann U."/>
            <person name="Petersen F."/>
            <person name="Wong J."/>
        </authorList>
    </citation>
    <scope>NUCLEOTIDE SEQUENCE</scope>
    <source>
        <strain evidence="2">GSM-AAB239-AS_SAM_17_03QT</strain>
    </source>
</reference>
<evidence type="ECO:0000313" key="3">
    <source>
        <dbReference type="Proteomes" id="UP001140949"/>
    </source>
</evidence>